<name>G4HBS6_9BACL</name>
<dbReference type="InterPro" id="IPR050204">
    <property type="entry name" value="AraC_XylS_family_regulators"/>
</dbReference>
<dbReference type="InterPro" id="IPR018062">
    <property type="entry name" value="HTH_AraC-typ_CS"/>
</dbReference>
<dbReference type="PATRIC" id="fig|743719.3.peg.833"/>
<dbReference type="PRINTS" id="PR00032">
    <property type="entry name" value="HTHARAC"/>
</dbReference>
<keyword evidence="4" id="KW-0010">Activator</keyword>
<proteinExistence type="predicted"/>
<evidence type="ECO:0000256" key="4">
    <source>
        <dbReference type="ARBA" id="ARBA00023159"/>
    </source>
</evidence>
<keyword evidence="3" id="KW-0238">DNA-binding</keyword>
<dbReference type="InterPro" id="IPR009057">
    <property type="entry name" value="Homeodomain-like_sf"/>
</dbReference>
<gene>
    <name evidence="7" type="ORF">PaelaDRAFT_0831</name>
</gene>
<organism evidence="7 8">
    <name type="scientific">Paenibacillus lactis 154</name>
    <dbReference type="NCBI Taxonomy" id="743719"/>
    <lineage>
        <taxon>Bacteria</taxon>
        <taxon>Bacillati</taxon>
        <taxon>Bacillota</taxon>
        <taxon>Bacilli</taxon>
        <taxon>Bacillales</taxon>
        <taxon>Paenibacillaceae</taxon>
        <taxon>Paenibacillus</taxon>
    </lineage>
</organism>
<protein>
    <submittedName>
        <fullName evidence="7">Transcriptional regulator, AraC family</fullName>
    </submittedName>
</protein>
<dbReference type="Gene3D" id="1.10.10.60">
    <property type="entry name" value="Homeodomain-like"/>
    <property type="match status" value="2"/>
</dbReference>
<keyword evidence="5" id="KW-0804">Transcription</keyword>
<evidence type="ECO:0000256" key="2">
    <source>
        <dbReference type="ARBA" id="ARBA00023015"/>
    </source>
</evidence>
<sequence length="283" mass="32901">MPENDLYLLLLDQFYYCEDCEETMTTIYYVGYGAAHPGDFLYDFPEGHDFWLLILTHTPAEIWVQGSVREYPANCAVLFRPGQKIWYRACAEQFVNDWVRFDTDESYLTETTLPLGVPLPLVDPGYFSRLFQLLATEHFFQYDYRELSIDYLLRLMFHKLLEAARETDRQPDEHQLLELRKRIHNNPGFAWSVPVMAESVHLSPSYLQALYKSAFGVSCMEDVIQSRVRLAKERLLYGSQRIADIAALCGYRNVEHFSRQFRRIAGCTPRSFRSSAGAAADQK</sequence>
<dbReference type="InterPro" id="IPR037923">
    <property type="entry name" value="HTH-like"/>
</dbReference>
<dbReference type="InterPro" id="IPR020449">
    <property type="entry name" value="Tscrpt_reg_AraC-type_HTH"/>
</dbReference>
<dbReference type="eggNOG" id="COG2207">
    <property type="taxonomic scope" value="Bacteria"/>
</dbReference>
<dbReference type="Proteomes" id="UP000003891">
    <property type="component" value="Unassembled WGS sequence"/>
</dbReference>
<evidence type="ECO:0000313" key="7">
    <source>
        <dbReference type="EMBL" id="EHB66607.1"/>
    </source>
</evidence>
<dbReference type="SUPFAM" id="SSF51215">
    <property type="entry name" value="Regulatory protein AraC"/>
    <property type="match status" value="1"/>
</dbReference>
<dbReference type="GO" id="GO:0003700">
    <property type="term" value="F:DNA-binding transcription factor activity"/>
    <property type="evidence" value="ECO:0007669"/>
    <property type="project" value="InterPro"/>
</dbReference>
<dbReference type="STRING" id="743719.PaelaDRAFT_0831"/>
<evidence type="ECO:0000256" key="5">
    <source>
        <dbReference type="ARBA" id="ARBA00023163"/>
    </source>
</evidence>
<evidence type="ECO:0000256" key="3">
    <source>
        <dbReference type="ARBA" id="ARBA00023125"/>
    </source>
</evidence>
<accession>G4HBS6</accession>
<dbReference type="PROSITE" id="PS00041">
    <property type="entry name" value="HTH_ARAC_FAMILY_1"/>
    <property type="match status" value="1"/>
</dbReference>
<dbReference type="SUPFAM" id="SSF46689">
    <property type="entry name" value="Homeodomain-like"/>
    <property type="match status" value="1"/>
</dbReference>
<keyword evidence="2" id="KW-0805">Transcription regulation</keyword>
<evidence type="ECO:0000313" key="8">
    <source>
        <dbReference type="Proteomes" id="UP000003891"/>
    </source>
</evidence>
<dbReference type="PANTHER" id="PTHR46796">
    <property type="entry name" value="HTH-TYPE TRANSCRIPTIONAL ACTIVATOR RHAS-RELATED"/>
    <property type="match status" value="1"/>
</dbReference>
<dbReference type="PROSITE" id="PS01124">
    <property type="entry name" value="HTH_ARAC_FAMILY_2"/>
    <property type="match status" value="1"/>
</dbReference>
<dbReference type="AlphaFoldDB" id="G4HBS6"/>
<evidence type="ECO:0000259" key="6">
    <source>
        <dbReference type="PROSITE" id="PS01124"/>
    </source>
</evidence>
<dbReference type="GO" id="GO:0043565">
    <property type="term" value="F:sequence-specific DNA binding"/>
    <property type="evidence" value="ECO:0007669"/>
    <property type="project" value="InterPro"/>
</dbReference>
<dbReference type="EMBL" id="AGIP01000002">
    <property type="protein sequence ID" value="EHB66607.1"/>
    <property type="molecule type" value="Genomic_DNA"/>
</dbReference>
<reference evidence="7 8" key="1">
    <citation type="submission" date="2011-09" db="EMBL/GenBank/DDBJ databases">
        <title>The draft genome of Paenibacillus lactis 154.</title>
        <authorList>
            <consortium name="US DOE Joint Genome Institute (JGI-PGF)"/>
            <person name="Lucas S."/>
            <person name="Han J."/>
            <person name="Lapidus A."/>
            <person name="Cheng J.-F."/>
            <person name="Goodwin L."/>
            <person name="Pitluck S."/>
            <person name="Peters L."/>
            <person name="Land M.L."/>
            <person name="Hauser L."/>
            <person name="Siebers A."/>
            <person name="Thelen M."/>
            <person name="Hugenholtz P."/>
            <person name="Allgaier M."/>
            <person name="Woyke T.J."/>
        </authorList>
    </citation>
    <scope>NUCLEOTIDE SEQUENCE [LARGE SCALE GENOMIC DNA]</scope>
    <source>
        <strain evidence="7 8">154</strain>
    </source>
</reference>
<dbReference type="SMART" id="SM00342">
    <property type="entry name" value="HTH_ARAC"/>
    <property type="match status" value="1"/>
</dbReference>
<evidence type="ECO:0000256" key="1">
    <source>
        <dbReference type="ARBA" id="ARBA00022490"/>
    </source>
</evidence>
<dbReference type="InterPro" id="IPR018060">
    <property type="entry name" value="HTH_AraC"/>
</dbReference>
<dbReference type="PANTHER" id="PTHR46796:SF13">
    <property type="entry name" value="HTH-TYPE TRANSCRIPTIONAL ACTIVATOR RHAS"/>
    <property type="match status" value="1"/>
</dbReference>
<keyword evidence="1" id="KW-0963">Cytoplasm</keyword>
<dbReference type="Pfam" id="PF12833">
    <property type="entry name" value="HTH_18"/>
    <property type="match status" value="1"/>
</dbReference>
<feature type="domain" description="HTH araC/xylS-type" evidence="6">
    <location>
        <begin position="177"/>
        <end position="275"/>
    </location>
</feature>